<gene>
    <name evidence="1" type="ORF">MHSWG343_07300</name>
</gene>
<dbReference type="AlphaFoldDB" id="A0A478FUK2"/>
<comment type="caution">
    <text evidence="1">The sequence shown here is derived from an EMBL/GenBank/DDBJ whole genome shotgun (WGS) entry which is preliminary data.</text>
</comment>
<proteinExistence type="predicted"/>
<dbReference type="EMBL" id="BIMN01000003">
    <property type="protein sequence ID" value="GCE63730.1"/>
    <property type="molecule type" value="Genomic_DNA"/>
</dbReference>
<accession>A0A478FUK2</accession>
<sequence>MTSQAVGAGVVGTAVVGGGGTLAAYAAGAFGKDTYLTQAKSDSEIKEKKDYIGNNKSTIEERLGDTSTPKYWDIVKGKWDNMLDDTNTLGKPSGGSSALFGDNDKATNKLKIATFVNKWCESISKKELKIIPNSEGNEKNTWEAFKEVCFVAKAVSSTVVS</sequence>
<evidence type="ECO:0000313" key="2">
    <source>
        <dbReference type="Proteomes" id="UP000324831"/>
    </source>
</evidence>
<dbReference type="Proteomes" id="UP000324831">
    <property type="component" value="Unassembled WGS sequence"/>
</dbReference>
<organism evidence="1 2">
    <name type="scientific">Candidatus Mycoplasma haematohominis</name>
    <dbReference type="NCBI Taxonomy" id="1494318"/>
    <lineage>
        <taxon>Bacteria</taxon>
        <taxon>Bacillati</taxon>
        <taxon>Mycoplasmatota</taxon>
        <taxon>Mollicutes</taxon>
        <taxon>Mycoplasmataceae</taxon>
        <taxon>Mycoplasma</taxon>
    </lineage>
</organism>
<dbReference type="RefSeq" id="WP_216083409.1">
    <property type="nucleotide sequence ID" value="NZ_CACTIB010000021.1"/>
</dbReference>
<evidence type="ECO:0000313" key="1">
    <source>
        <dbReference type="EMBL" id="GCE63730.1"/>
    </source>
</evidence>
<reference evidence="1 2" key="1">
    <citation type="submission" date="2019-01" db="EMBL/GenBank/DDBJ databases">
        <title>Draft genome sequences of Candidatus Mycoplasma haemohominis SWG34-3 identified from a patient with pyrexia, anemia and liver dysfunction.</title>
        <authorList>
            <person name="Sekizuka T."/>
            <person name="Hattori N."/>
            <person name="Katano H."/>
            <person name="Takuma T."/>
            <person name="Ito T."/>
            <person name="Arai N."/>
            <person name="Yanai R."/>
            <person name="Ishii S."/>
            <person name="Miura Y."/>
            <person name="Tokunaga T."/>
            <person name="Watanabe H."/>
            <person name="Nomura N."/>
            <person name="Eguchi J."/>
            <person name="Arai T."/>
            <person name="Hasegawa H."/>
            <person name="Nakamaki T."/>
            <person name="Wakita T."/>
            <person name="Niki Y."/>
            <person name="Kuroda M."/>
        </authorList>
    </citation>
    <scope>NUCLEOTIDE SEQUENCE [LARGE SCALE GENOMIC DNA]</scope>
    <source>
        <strain evidence="1">SWG34-3</strain>
    </source>
</reference>
<name>A0A478FUK2_9MOLU</name>
<protein>
    <submittedName>
        <fullName evidence="1">Uncharacterized protein</fullName>
    </submittedName>
</protein>